<accession>D3BPC6</accession>
<dbReference type="InterPro" id="IPR036770">
    <property type="entry name" value="Ankyrin_rpt-contain_sf"/>
</dbReference>
<dbReference type="EMBL" id="ADBJ01000044">
    <property type="protein sequence ID" value="EFA77136.1"/>
    <property type="molecule type" value="Genomic_DNA"/>
</dbReference>
<dbReference type="Proteomes" id="UP000001396">
    <property type="component" value="Unassembled WGS sequence"/>
</dbReference>
<name>D3BPC6_HETP5</name>
<dbReference type="SUPFAM" id="SSF52047">
    <property type="entry name" value="RNI-like"/>
    <property type="match status" value="1"/>
</dbReference>
<evidence type="ECO:0000313" key="1">
    <source>
        <dbReference type="EMBL" id="EFA77136.1"/>
    </source>
</evidence>
<evidence type="ECO:0000313" key="2">
    <source>
        <dbReference type="Proteomes" id="UP000001396"/>
    </source>
</evidence>
<dbReference type="InterPro" id="IPR002110">
    <property type="entry name" value="Ankyrin_rpt"/>
</dbReference>
<dbReference type="Pfam" id="PF12796">
    <property type="entry name" value="Ank_2"/>
    <property type="match status" value="1"/>
</dbReference>
<dbReference type="Gene3D" id="3.80.10.10">
    <property type="entry name" value="Ribonuclease Inhibitor"/>
    <property type="match status" value="1"/>
</dbReference>
<dbReference type="SUPFAM" id="SSF48403">
    <property type="entry name" value="Ankyrin repeat"/>
    <property type="match status" value="2"/>
</dbReference>
<dbReference type="PANTHER" id="PTHR46586:SF3">
    <property type="entry name" value="ANKYRIN REPEAT-CONTAINING PROTEIN"/>
    <property type="match status" value="1"/>
</dbReference>
<dbReference type="GeneID" id="31365363"/>
<dbReference type="Gene3D" id="1.25.40.20">
    <property type="entry name" value="Ankyrin repeat-containing domain"/>
    <property type="match status" value="3"/>
</dbReference>
<reference evidence="1 2" key="1">
    <citation type="journal article" date="2011" name="Genome Res.">
        <title>Phylogeny-wide analysis of social amoeba genomes highlights ancient origins for complex intercellular communication.</title>
        <authorList>
            <person name="Heidel A.J."/>
            <person name="Lawal H.M."/>
            <person name="Felder M."/>
            <person name="Schilde C."/>
            <person name="Helps N.R."/>
            <person name="Tunggal B."/>
            <person name="Rivero F."/>
            <person name="John U."/>
            <person name="Schleicher M."/>
            <person name="Eichinger L."/>
            <person name="Platzer M."/>
            <person name="Noegel A.A."/>
            <person name="Schaap P."/>
            <person name="Gloeckner G."/>
        </authorList>
    </citation>
    <scope>NUCLEOTIDE SEQUENCE [LARGE SCALE GENOMIC DNA]</scope>
    <source>
        <strain evidence="2">ATCC 26659 / Pp 5 / PN500</strain>
    </source>
</reference>
<evidence type="ECO:0008006" key="3">
    <source>
        <dbReference type="Google" id="ProtNLM"/>
    </source>
</evidence>
<dbReference type="InParanoid" id="D3BPC6"/>
<dbReference type="SMART" id="SM00248">
    <property type="entry name" value="ANK"/>
    <property type="match status" value="9"/>
</dbReference>
<dbReference type="SUPFAM" id="SSF140860">
    <property type="entry name" value="Pseudo ankyrin repeat-like"/>
    <property type="match status" value="1"/>
</dbReference>
<dbReference type="InterPro" id="IPR052050">
    <property type="entry name" value="SecEffector_AnkRepeat"/>
</dbReference>
<organism evidence="1 2">
    <name type="scientific">Heterostelium pallidum (strain ATCC 26659 / Pp 5 / PN500)</name>
    <name type="common">Cellular slime mold</name>
    <name type="synonym">Polysphondylium pallidum</name>
    <dbReference type="NCBI Taxonomy" id="670386"/>
    <lineage>
        <taxon>Eukaryota</taxon>
        <taxon>Amoebozoa</taxon>
        <taxon>Evosea</taxon>
        <taxon>Eumycetozoa</taxon>
        <taxon>Dictyostelia</taxon>
        <taxon>Acytosteliales</taxon>
        <taxon>Acytosteliaceae</taxon>
        <taxon>Heterostelium</taxon>
    </lineage>
</organism>
<gene>
    <name evidence="1" type="ORF">PPL_09891</name>
</gene>
<proteinExistence type="predicted"/>
<comment type="caution">
    <text evidence="1">The sequence shown here is derived from an EMBL/GenBank/DDBJ whole genome shotgun (WGS) entry which is preliminary data.</text>
</comment>
<sequence length="1424" mass="165539">MKIVDALCFNIRLLEDAIRCGNLEMFEYLLDHYRLEERISVRDICKTILNELLSHAAEYGRMNITLSLFKRFTDHNWSVSGALIRVPVSGNLELFKFLLVQYDRYTKAPKYADVFDSAARYGRLQMIEWLFSKYTDGHKGSNMFVNAIENGHTHIVEYLLENHRYLFKPDKENYLRAVSKNIGGIDLFIRLYQLGCQCSNIVIGTAAACGNLEVIRWINSNTTIQFHTSTMDIAGRSFQFEVVKWLQENRTEGCSENLLDAVVKKNDLHIVKYLHQHQPEKCSVKAMDRSLKLGHLETAIWLYENRTERFTPGIIKKFIENGKLNVIKWLEENTEERCNYHSLEVAVMFGYLDIIEYLHERNGSKNRYYFSSSTMDLAIKSGDLKIVKWFHENRTDGCSIEALNESLLYRPDGSDLVPWLFANQSELYLESIDIEKQIQFQITMNRHKNLYWLLENFDVSVQQLIQYQNLIGKLKQYFVKGKIFKMFNNQLTKKILDYINPCDLIYRRGMISLSGEDIDPLHYNTYHCHSLINLSLVSWCWFEIVSKLIDKLEISFHKGWKHYEIGIHSFSGTRRINNSLGIPLTTFEKHIRSKSSLLKVNHLRTVIIKNVGFWQEDYNQVLDYILSGDLLSSVVVKSELLSLEPFLSSHRSEKYRFQYYVVPLIMDCNYSSKNVDRIINYLKASENKINTMEIIFDRHPDAVNGLDICLRIEKEFPLSPIHLLQSYGEFYSTIGSFELKPFTNIIKLELHNGYAEDVAKVIKGVPRLKKLMLNIEFNSSDDDEYDRRIYKKMFNALKSHNNINSLTLSISRVEDLDTHYINILSGLSHLLDENQTLTKLNLYCFENINEQLCQSIAQTTRLRSFKITLIRSSMTPKLFEVLKQNRTIRKLTINIAYDFNSEEMDSEIGAIKHEKTLRWNLLKQYPVVLMNYGYLGLLKEYIDRLPKNIDMTILTQYRYILHNLPMVVKFGHLDMLKYLCTFFEGTAWYDALPELLESSIPVKRMDIMEFLFEGVESKHAGYLDRKKMIFLAAQTGSLEIVKYIADKISTTVIQPEQFLRIVEAGHLEIVKHFLETSHMECHPKSAERAALYSRDELILYFSEHFPTTITNATLTILAKNGNVQLLRQLTEKHNMKCSTMALDAAATNGHLEVIKWVFEQDPNIKSQKTLMDIAAAGGYLDIVTFIHNNTTTQCTIRALNTASQQGHLKVVEFLILNRSEGCTPAAFDGAIKNGHLEVLEFLFENRTERPNKNAKEVAASQGHVEILKFLVSRCPEMENTNLFCFNDVATARYIHEELGLPIVEYHIDRALSYNNPDVLDYFLGNISYDFPTCTRCTHVLRKIIQNNRVQCLKTLFKHGVSFKLSFNSLAAHGRFEMIQFCMDNRIVMFCSTQVAESFYNLERYQSSSDLSEWYNKLRNIITRK</sequence>
<dbReference type="PANTHER" id="PTHR46586">
    <property type="entry name" value="ANKYRIN REPEAT-CONTAINING PROTEIN"/>
    <property type="match status" value="1"/>
</dbReference>
<dbReference type="RefSeq" id="XP_020429265.1">
    <property type="nucleotide sequence ID" value="XM_020580678.1"/>
</dbReference>
<dbReference type="InterPro" id="IPR032675">
    <property type="entry name" value="LRR_dom_sf"/>
</dbReference>
<protein>
    <recommendedName>
        <fullName evidence="3">Ankyrin repeat-containing protein</fullName>
    </recommendedName>
</protein>
<keyword evidence="2" id="KW-1185">Reference proteome</keyword>